<evidence type="ECO:0000313" key="2">
    <source>
        <dbReference type="Proteomes" id="UP000001175"/>
    </source>
</evidence>
<dbReference type="KEGG" id="syc:syc0789_c"/>
<accession>A0A0H3K4C7</accession>
<dbReference type="EMBL" id="AP008231">
    <property type="protein sequence ID" value="BAD78979.1"/>
    <property type="molecule type" value="Genomic_DNA"/>
</dbReference>
<sequence length="161" mass="17318">MAAILTTSGRVAIAIAIQQRTAHLAWGNGDPSWGITPPAPPSSASDLLAEVGRRKATSVDFVVPDPDGDIAVPEGRFSLSPTPTNSVCFDFFFQFEDGVGEVIREVAIFLDTVAGESVPLGKNYLEPSEVDDPGTLLVIQRISPITRALTTRQRFQFVVTF</sequence>
<gene>
    <name evidence="1" type="ordered locus">syc0789_c</name>
</gene>
<name>A0A0H3K4C7_SYNP6</name>
<dbReference type="InterPro" id="IPR058040">
    <property type="entry name" value="BW3TFN"/>
</dbReference>
<dbReference type="eggNOG" id="ENOG5030UB9">
    <property type="taxonomic scope" value="Bacteria"/>
</dbReference>
<protein>
    <submittedName>
        <fullName evidence="1">Uncharacterized protein</fullName>
    </submittedName>
</protein>
<dbReference type="RefSeq" id="WP_011243101.1">
    <property type="nucleotide sequence ID" value="NC_006576.1"/>
</dbReference>
<dbReference type="GeneID" id="72429583"/>
<organism evidence="1 2">
    <name type="scientific">Synechococcus sp. (strain ATCC 27144 / PCC 6301 / SAUG 1402/1)</name>
    <name type="common">Anacystis nidulans</name>
    <dbReference type="NCBI Taxonomy" id="269084"/>
    <lineage>
        <taxon>Bacteria</taxon>
        <taxon>Bacillati</taxon>
        <taxon>Cyanobacteriota</taxon>
        <taxon>Cyanophyceae</taxon>
        <taxon>Synechococcales</taxon>
        <taxon>Synechococcaceae</taxon>
        <taxon>Synechococcus</taxon>
    </lineage>
</organism>
<evidence type="ECO:0000313" key="1">
    <source>
        <dbReference type="EMBL" id="BAD78979.1"/>
    </source>
</evidence>
<dbReference type="AlphaFoldDB" id="A0A0H3K4C7"/>
<proteinExistence type="predicted"/>
<reference evidence="1 2" key="1">
    <citation type="journal article" date="2007" name="Photosyn. Res.">
        <title>Complete nucleotide sequence of the freshwater unicellular cyanobacterium Synechococcus elongatus PCC 6301 chromosome: gene content and organization.</title>
        <authorList>
            <person name="Sugita C."/>
            <person name="Ogata K."/>
            <person name="Shikata M."/>
            <person name="Jikuya H."/>
            <person name="Takano J."/>
            <person name="Furumichi M."/>
            <person name="Kanehisa M."/>
            <person name="Omata T."/>
            <person name="Sugiura M."/>
            <person name="Sugita M."/>
        </authorList>
    </citation>
    <scope>NUCLEOTIDE SEQUENCE [LARGE SCALE GENOMIC DNA]</scope>
    <source>
        <strain evidence="2">ATCC 27144 / PCC 6301 / SAUG 1402/1</strain>
    </source>
</reference>
<dbReference type="Pfam" id="PF25691">
    <property type="entry name" value="BW3TFN"/>
    <property type="match status" value="1"/>
</dbReference>
<dbReference type="Proteomes" id="UP000001175">
    <property type="component" value="Chromosome"/>
</dbReference>